<proteinExistence type="inferred from homology"/>
<feature type="compositionally biased region" description="Polar residues" evidence="4">
    <location>
        <begin position="46"/>
        <end position="55"/>
    </location>
</feature>
<keyword evidence="6" id="KW-1185">Reference proteome</keyword>
<evidence type="ECO:0000313" key="5">
    <source>
        <dbReference type="EMBL" id="KAJ8661156.1"/>
    </source>
</evidence>
<sequence>MQIYTGDESGLVKSIVFPSKHAVEQAQALLQQQRQKKKAKKDQDTNEPQIPTPTVQKFGRVDKNAAVQHLCWGVIDGKRHLVVARKNGKVHFMCPETGAVVREYVDENVGVDKGTFIGLFANDTYLITGTSTGHIAYTRLDDYNNDSGSNNTTTCITTAPGADLCIMRVHPSHPHLFATGGKENDLKLFDANIIMQEDDQDENEEEEEKEEDEKKKKKTRYQKAKAQAKGLVFMAKNVPNDMLDLRVPVWIQDLQFLNEEGTRIATATHYHQIRVYDIKAQRRPIHDHDVGGKVPLTSLSIGKNYQQLIFTDTMNTVRVIDVETGRTLGQYKGLTGSGTAVAMAPAAKFSESAPEDAYLVTVSLDRFARVHETKTTFRKVEHKVYLKQRMTCLLVDDEFQHEEEQQQEADDEEDEEDQAMWEAMETVDDNKKRKHRA</sequence>
<feature type="compositionally biased region" description="Acidic residues" evidence="4">
    <location>
        <begin position="196"/>
        <end position="211"/>
    </location>
</feature>
<dbReference type="GO" id="GO:0042273">
    <property type="term" value="P:ribosomal large subunit biogenesis"/>
    <property type="evidence" value="ECO:0007669"/>
    <property type="project" value="InterPro"/>
</dbReference>
<feature type="compositionally biased region" description="Acidic residues" evidence="4">
    <location>
        <begin position="399"/>
        <end position="419"/>
    </location>
</feature>
<dbReference type="PANTHER" id="PTHR16038">
    <property type="entry name" value="NOP SEVEN ASSOCIATED PROTEIN 1"/>
    <property type="match status" value="1"/>
</dbReference>
<dbReference type="CDD" id="cd22857">
    <property type="entry name" value="WDR74"/>
    <property type="match status" value="1"/>
</dbReference>
<dbReference type="InterPro" id="IPR015943">
    <property type="entry name" value="WD40/YVTN_repeat-like_dom_sf"/>
</dbReference>
<evidence type="ECO:0000256" key="2">
    <source>
        <dbReference type="ARBA" id="ARBA00011187"/>
    </source>
</evidence>
<accession>A0AAD7V9Y2</accession>
<dbReference type="InterPro" id="IPR036322">
    <property type="entry name" value="WD40_repeat_dom_sf"/>
</dbReference>
<evidence type="ECO:0000313" key="6">
    <source>
        <dbReference type="Proteomes" id="UP001234581"/>
    </source>
</evidence>
<dbReference type="GeneID" id="83210317"/>
<protein>
    <recommendedName>
        <fullName evidence="3">Ribosome biogenesis protein NSA1</fullName>
    </recommendedName>
</protein>
<dbReference type="PANTHER" id="PTHR16038:SF4">
    <property type="entry name" value="WD REPEAT-CONTAINING PROTEIN 74"/>
    <property type="match status" value="1"/>
</dbReference>
<dbReference type="Proteomes" id="UP001234581">
    <property type="component" value="Unassembled WGS sequence"/>
</dbReference>
<dbReference type="InterPro" id="IPR001680">
    <property type="entry name" value="WD40_rpt"/>
</dbReference>
<comment type="similarity">
    <text evidence="1">Belongs to the NSA1 family.</text>
</comment>
<dbReference type="GO" id="GO:0005730">
    <property type="term" value="C:nucleolus"/>
    <property type="evidence" value="ECO:0007669"/>
    <property type="project" value="InterPro"/>
</dbReference>
<feature type="region of interest" description="Disordered" evidence="4">
    <location>
        <begin position="196"/>
        <end position="221"/>
    </location>
</feature>
<dbReference type="EMBL" id="JARTCD010000009">
    <property type="protein sequence ID" value="KAJ8661156.1"/>
    <property type="molecule type" value="Genomic_DNA"/>
</dbReference>
<gene>
    <name evidence="5" type="ORF">O0I10_002903</name>
</gene>
<dbReference type="InterPro" id="IPR037379">
    <property type="entry name" value="WDR74/Nsa1"/>
</dbReference>
<name>A0AAD7V9Y2_9FUNG</name>
<dbReference type="GO" id="GO:0030687">
    <property type="term" value="C:preribosome, large subunit precursor"/>
    <property type="evidence" value="ECO:0007669"/>
    <property type="project" value="TreeGrafter"/>
</dbReference>
<feature type="region of interest" description="Disordered" evidence="4">
    <location>
        <begin position="29"/>
        <end position="58"/>
    </location>
</feature>
<comment type="caution">
    <text evidence="5">The sequence shown here is derived from an EMBL/GenBank/DDBJ whole genome shotgun (WGS) entry which is preliminary data.</text>
</comment>
<organism evidence="5 6">
    <name type="scientific">Lichtheimia ornata</name>
    <dbReference type="NCBI Taxonomy" id="688661"/>
    <lineage>
        <taxon>Eukaryota</taxon>
        <taxon>Fungi</taxon>
        <taxon>Fungi incertae sedis</taxon>
        <taxon>Mucoromycota</taxon>
        <taxon>Mucoromycotina</taxon>
        <taxon>Mucoromycetes</taxon>
        <taxon>Mucorales</taxon>
        <taxon>Lichtheimiaceae</taxon>
        <taxon>Lichtheimia</taxon>
    </lineage>
</organism>
<evidence type="ECO:0000256" key="3">
    <source>
        <dbReference type="ARBA" id="ARBA00014234"/>
    </source>
</evidence>
<evidence type="ECO:0000256" key="4">
    <source>
        <dbReference type="SAM" id="MobiDB-lite"/>
    </source>
</evidence>
<dbReference type="SUPFAM" id="SSF50978">
    <property type="entry name" value="WD40 repeat-like"/>
    <property type="match status" value="1"/>
</dbReference>
<dbReference type="AlphaFoldDB" id="A0AAD7V9Y2"/>
<reference evidence="5 6" key="1">
    <citation type="submission" date="2023-03" db="EMBL/GenBank/DDBJ databases">
        <title>Genome sequence of Lichtheimia ornata CBS 291.66.</title>
        <authorList>
            <person name="Mohabir J.T."/>
            <person name="Shea T.P."/>
            <person name="Kurbessoian T."/>
            <person name="Berby B."/>
            <person name="Fontaine J."/>
            <person name="Livny J."/>
            <person name="Gnirke A."/>
            <person name="Stajich J.E."/>
            <person name="Cuomo C.A."/>
        </authorList>
    </citation>
    <scope>NUCLEOTIDE SEQUENCE [LARGE SCALE GENOMIC DNA]</scope>
    <source>
        <strain evidence="5">CBS 291.66</strain>
    </source>
</reference>
<feature type="region of interest" description="Disordered" evidence="4">
    <location>
        <begin position="399"/>
        <end position="437"/>
    </location>
</feature>
<dbReference type="RefSeq" id="XP_058346069.1">
    <property type="nucleotide sequence ID" value="XM_058482980.1"/>
</dbReference>
<dbReference type="Gene3D" id="2.130.10.10">
    <property type="entry name" value="YVTN repeat-like/Quinoprotein amine dehydrogenase"/>
    <property type="match status" value="2"/>
</dbReference>
<comment type="subunit">
    <text evidence="2">Component of the pre-66S ribosomal particle.</text>
</comment>
<dbReference type="SMART" id="SM00320">
    <property type="entry name" value="WD40"/>
    <property type="match status" value="4"/>
</dbReference>
<evidence type="ECO:0000256" key="1">
    <source>
        <dbReference type="ARBA" id="ARBA00007861"/>
    </source>
</evidence>